<evidence type="ECO:0000256" key="1">
    <source>
        <dbReference type="ARBA" id="ARBA00009729"/>
    </source>
</evidence>
<dbReference type="GO" id="GO:1903599">
    <property type="term" value="P:positive regulation of autophagy of mitochondrion"/>
    <property type="evidence" value="ECO:0007669"/>
    <property type="project" value="UniProtKB-UniRule"/>
</dbReference>
<comment type="subunit">
    <text evidence="7">Homodimer.</text>
</comment>
<keyword evidence="4 7" id="KW-0653">Protein transport</keyword>
<keyword evidence="6 8" id="KW-0175">Coiled coil</keyword>
<evidence type="ECO:0000256" key="9">
    <source>
        <dbReference type="SAM" id="MobiDB-lite"/>
    </source>
</evidence>
<feature type="domain" description="Autophagy-related protein 11 C-terminal" evidence="11">
    <location>
        <begin position="1092"/>
        <end position="1230"/>
    </location>
</feature>
<keyword evidence="5 7" id="KW-0072">Autophagy</keyword>
<feature type="compositionally biased region" description="Low complexity" evidence="9">
    <location>
        <begin position="1321"/>
        <end position="1334"/>
    </location>
</feature>
<dbReference type="PANTHER" id="PTHR13222">
    <property type="entry name" value="RB1-INDUCIBLE COILED-COIL"/>
    <property type="match status" value="1"/>
</dbReference>
<dbReference type="Pfam" id="PF10377">
    <property type="entry name" value="ATG11"/>
    <property type="match status" value="1"/>
</dbReference>
<dbReference type="EMBL" id="MU251244">
    <property type="protein sequence ID" value="KAG9257894.1"/>
    <property type="molecule type" value="Genomic_DNA"/>
</dbReference>
<dbReference type="OrthoDB" id="447953at2759"/>
<feature type="region of interest" description="Disordered" evidence="9">
    <location>
        <begin position="1317"/>
        <end position="1394"/>
    </location>
</feature>
<name>A0A9P8CSB3_9HYPO</name>
<dbReference type="InterPro" id="IPR045326">
    <property type="entry name" value="ATG17-like_dom"/>
</dbReference>
<evidence type="ECO:0000256" key="2">
    <source>
        <dbReference type="ARBA" id="ARBA00013804"/>
    </source>
</evidence>
<dbReference type="GO" id="GO:0060090">
    <property type="term" value="F:molecular adaptor activity"/>
    <property type="evidence" value="ECO:0007669"/>
    <property type="project" value="TreeGrafter"/>
</dbReference>
<gene>
    <name evidence="12" type="ORF">F5Z01DRAFT_644507</name>
</gene>
<feature type="coiled-coil region" evidence="8">
    <location>
        <begin position="617"/>
        <end position="754"/>
    </location>
</feature>
<evidence type="ECO:0000313" key="13">
    <source>
        <dbReference type="Proteomes" id="UP000887229"/>
    </source>
</evidence>
<comment type="function">
    <text evidence="7">Involved in cytoplasm to vacuole transport (Cvt), pexophagy, mitophagy and nucleophagy. Recruits mitochondria for their selective degradation via autophagy (mitophagy) during starvation. Works as scaffold proteins that recruit ATG proteins to the pre-autophagosome (PAS), the site of vesicle/autophagosome formation. Required for the Cvt vesicles completion.</text>
</comment>
<comment type="subcellular location">
    <subcellularLocation>
        <location evidence="7">Preautophagosomal structure membrane</location>
        <topology evidence="7">Peripheral membrane protein</topology>
    </subcellularLocation>
    <subcellularLocation>
        <location evidence="7">Vacuole membrane</location>
        <topology evidence="7">Peripheral membrane protein</topology>
    </subcellularLocation>
    <text evidence="7">During pexophagy, accumulates in the vacuolar membrane region, where the peroxisomes contact the vacuole.</text>
</comment>
<evidence type="ECO:0000256" key="6">
    <source>
        <dbReference type="ARBA" id="ARBA00023054"/>
    </source>
</evidence>
<keyword evidence="3 7" id="KW-0813">Transport</keyword>
<evidence type="ECO:0000259" key="10">
    <source>
        <dbReference type="Pfam" id="PF04108"/>
    </source>
</evidence>
<feature type="compositionally biased region" description="Polar residues" evidence="9">
    <location>
        <begin position="597"/>
        <end position="614"/>
    </location>
</feature>
<protein>
    <recommendedName>
        <fullName evidence="2 7">Autophagy-related protein 11</fullName>
    </recommendedName>
</protein>
<dbReference type="GO" id="GO:0061709">
    <property type="term" value="P:reticulophagy"/>
    <property type="evidence" value="ECO:0007669"/>
    <property type="project" value="TreeGrafter"/>
</dbReference>
<sequence length="1412" mass="158503">MATQVLIAHTGRRLEVDTAQFSNLDEFKAWVSKNGAVPIQHFVALTPQGRAIKPTGLWNEKDIFVYDARTTQRQSQGSPTIVSKLPSPKPPAIPAAPNMIEDVKAIGSWQKLCESRRTWAARVADDCGQMDNTIRARFDEIDVMIKCLDAAIINLEISVKQIEPKYTELKKWVTPALEEHSRLASSWQQYLELASNVPVAPAMVKFMTRGAVSKGAHTLEDLIEPETAKKAGKLAATANRRFSEKATELDRTTNRMYEDLQKLIGDFDALTNRSVLARHDESSQITQDIEPVSKQLESDYKTALTYSNAQKDVAQASKTASMHTERLIPNLQKRTQGMAELMRYATEARNTIAADAVSFMRAITEVTSLRGNVKDQINLLNQSEDDLTTFDYLRLIQQLPYMYASFLAEAVRRHEWNDKVKADSTTLANEMALFQDEESKRRRRWQKMVGSTYGPGLDTNVMGLEVGVMGDDTSWPPMSKQELESYYDTLRGLATEEAILEDIAQLIQELNSPTKQQSKRVKAFKNGSVHEAGLGRSGLMIRGDDDLLRSLQEDKMKLDSKLKTAESRVRRLEDLLHRQSQASRPGNLFQPGHERNGSMSSIKSSRPDGQQSVTNGTDALARRIAELEHELREEKQSSARMQSELAANAVQYGNMKDQFTEANTTKKDLLENMEAFKREFLEERKSLEDEIRDLHARLENTEDEMEHLGDSKERARTSHETKIEQLQAELERLTEQHRDESQKAQGQVEFLRNDARMQHDRRETQERELESVRETSRHVAKQLEELGVVADGYLGSLKTLHGYIGPQDSMPEDADLGDVLQEAATKLLSRLQGLQSDADILRNDLEETRSAGKTLRDELTATEKRLASEEAASLKAHNKIAEESAKVEALETELAGAMEELRKLRARLTDGESGSGTLQKQLEDEEKKVVNLTEQLAARQSRVGSLEEEAHMYKEKAEDSQVKLSELQRRFESRDERSKDLTQRLYSQNDRMCHLLERLGYAVSRSDGSITITKVPRAERATQNPNDSSDPGSSLRKSSVFKPGMLGAKALHESADLDLLNWANSHDLDGEDDRYNAFVSKLGDFDVDQFSDTVYYKIKEVEHKARKWQKEAKSYRDRAHAEHKDAHNKLAFKNFKEGDLALFLPTRNQQAGAWAAFNVGAPHYFLREQDAHRLRHREWLVARITRIQERVVDLSRSMQSGNDEESINDENENPFQLSDGLRWYLIDAQEDKPGAPSTPGMGKSTVAANTVEATANIHTHAVINKGKSKDSAAGLEKTLSKSLESRRSSSSSKRALPFTSAGAQALLKPGAVVSETNSLRAAAPETPSATSPTQPGSPLSARPPATDRDLAGSSRAKGKATAPGDNENAKPSEGQRRRRLHRQESTGSPSKRSVVWDSLWSVEYTYESPTRK</sequence>
<dbReference type="Pfam" id="PF04108">
    <property type="entry name" value="ATG17_like"/>
    <property type="match status" value="1"/>
</dbReference>
<dbReference type="Proteomes" id="UP000887229">
    <property type="component" value="Unassembled WGS sequence"/>
</dbReference>
<dbReference type="InterPro" id="IPR040040">
    <property type="entry name" value="ATG11"/>
</dbReference>
<evidence type="ECO:0000256" key="8">
    <source>
        <dbReference type="SAM" id="Coils"/>
    </source>
</evidence>
<dbReference type="GO" id="GO:0034517">
    <property type="term" value="P:ribophagy"/>
    <property type="evidence" value="ECO:0007669"/>
    <property type="project" value="TreeGrafter"/>
</dbReference>
<keyword evidence="7" id="KW-0926">Vacuole</keyword>
<feature type="compositionally biased region" description="Polar residues" evidence="9">
    <location>
        <begin position="1021"/>
        <end position="1037"/>
    </location>
</feature>
<dbReference type="InterPro" id="IPR019460">
    <property type="entry name" value="Atg11_C"/>
</dbReference>
<evidence type="ECO:0000256" key="3">
    <source>
        <dbReference type="ARBA" id="ARBA00022448"/>
    </source>
</evidence>
<dbReference type="RefSeq" id="XP_046121818.1">
    <property type="nucleotide sequence ID" value="XM_046262777.1"/>
</dbReference>
<keyword evidence="13" id="KW-1185">Reference proteome</keyword>
<dbReference type="SUPFAM" id="SSF57997">
    <property type="entry name" value="Tropomyosin"/>
    <property type="match status" value="1"/>
</dbReference>
<evidence type="ECO:0000256" key="4">
    <source>
        <dbReference type="ARBA" id="ARBA00022927"/>
    </source>
</evidence>
<evidence type="ECO:0000259" key="11">
    <source>
        <dbReference type="Pfam" id="PF10377"/>
    </source>
</evidence>
<feature type="region of interest" description="Disordered" evidence="9">
    <location>
        <begin position="1013"/>
        <end position="1039"/>
    </location>
</feature>
<dbReference type="GO" id="GO:0000045">
    <property type="term" value="P:autophagosome assembly"/>
    <property type="evidence" value="ECO:0007669"/>
    <property type="project" value="UniProtKB-UniRule"/>
</dbReference>
<comment type="caution">
    <text evidence="12">The sequence shown here is derived from an EMBL/GenBank/DDBJ whole genome shotgun (WGS) entry which is preliminary data.</text>
</comment>
<dbReference type="GO" id="GO:0034727">
    <property type="term" value="P:piecemeal microautophagy of the nucleus"/>
    <property type="evidence" value="ECO:0007669"/>
    <property type="project" value="TreeGrafter"/>
</dbReference>
<dbReference type="GO" id="GO:0034045">
    <property type="term" value="C:phagophore assembly site membrane"/>
    <property type="evidence" value="ECO:0007669"/>
    <property type="project" value="UniProtKB-SubCell"/>
</dbReference>
<keyword evidence="7" id="KW-0472">Membrane</keyword>
<dbReference type="GO" id="GO:0000422">
    <property type="term" value="P:autophagy of mitochondrion"/>
    <property type="evidence" value="ECO:0007669"/>
    <property type="project" value="TreeGrafter"/>
</dbReference>
<accession>A0A9P8CSB3</accession>
<evidence type="ECO:0000256" key="7">
    <source>
        <dbReference type="RuleBase" id="RU367075"/>
    </source>
</evidence>
<dbReference type="GO" id="GO:0019901">
    <property type="term" value="F:protein kinase binding"/>
    <property type="evidence" value="ECO:0007669"/>
    <property type="project" value="TreeGrafter"/>
</dbReference>
<proteinExistence type="inferred from homology"/>
<comment type="similarity">
    <text evidence="1 7">Belongs to the ATG11 family.</text>
</comment>
<feature type="domain" description="Autophagy protein ATG17-like" evidence="10">
    <location>
        <begin position="108"/>
        <end position="452"/>
    </location>
</feature>
<feature type="region of interest" description="Disordered" evidence="9">
    <location>
        <begin position="1261"/>
        <end position="1296"/>
    </location>
</feature>
<dbReference type="Gene3D" id="1.10.287.1490">
    <property type="match status" value="1"/>
</dbReference>
<evidence type="ECO:0000313" key="12">
    <source>
        <dbReference type="EMBL" id="KAG9257894.1"/>
    </source>
</evidence>
<dbReference type="GO" id="GO:0015031">
    <property type="term" value="P:protein transport"/>
    <property type="evidence" value="ECO:0007669"/>
    <property type="project" value="UniProtKB-KW"/>
</dbReference>
<feature type="coiled-coil region" evidence="8">
    <location>
        <begin position="880"/>
        <end position="970"/>
    </location>
</feature>
<dbReference type="GO" id="GO:1990316">
    <property type="term" value="C:Atg1/ULK1 kinase complex"/>
    <property type="evidence" value="ECO:0007669"/>
    <property type="project" value="TreeGrafter"/>
</dbReference>
<dbReference type="GeneID" id="70293680"/>
<evidence type="ECO:0000256" key="5">
    <source>
        <dbReference type="ARBA" id="ARBA00023006"/>
    </source>
</evidence>
<feature type="region of interest" description="Disordered" evidence="9">
    <location>
        <begin position="576"/>
        <end position="614"/>
    </location>
</feature>
<organism evidence="12 13">
    <name type="scientific">Emericellopsis atlantica</name>
    <dbReference type="NCBI Taxonomy" id="2614577"/>
    <lineage>
        <taxon>Eukaryota</taxon>
        <taxon>Fungi</taxon>
        <taxon>Dikarya</taxon>
        <taxon>Ascomycota</taxon>
        <taxon>Pezizomycotina</taxon>
        <taxon>Sordariomycetes</taxon>
        <taxon>Hypocreomycetidae</taxon>
        <taxon>Hypocreales</taxon>
        <taxon>Bionectriaceae</taxon>
        <taxon>Emericellopsis</taxon>
    </lineage>
</organism>
<dbReference type="GO" id="GO:0005774">
    <property type="term" value="C:vacuolar membrane"/>
    <property type="evidence" value="ECO:0007669"/>
    <property type="project" value="UniProtKB-SubCell"/>
</dbReference>
<dbReference type="PANTHER" id="PTHR13222:SF1">
    <property type="entry name" value="RB1-INDUCIBLE COILED-COIL PROTEIN 1"/>
    <property type="match status" value="1"/>
</dbReference>
<reference evidence="12" key="1">
    <citation type="journal article" date="2021" name="IMA Fungus">
        <title>Genomic characterization of three marine fungi, including Emericellopsis atlantica sp. nov. with signatures of a generalist lifestyle and marine biomass degradation.</title>
        <authorList>
            <person name="Hagestad O.C."/>
            <person name="Hou L."/>
            <person name="Andersen J.H."/>
            <person name="Hansen E.H."/>
            <person name="Altermark B."/>
            <person name="Li C."/>
            <person name="Kuhnert E."/>
            <person name="Cox R.J."/>
            <person name="Crous P.W."/>
            <person name="Spatafora J.W."/>
            <person name="Lail K."/>
            <person name="Amirebrahimi M."/>
            <person name="Lipzen A."/>
            <person name="Pangilinan J."/>
            <person name="Andreopoulos W."/>
            <person name="Hayes R.D."/>
            <person name="Ng V."/>
            <person name="Grigoriev I.V."/>
            <person name="Jackson S.A."/>
            <person name="Sutton T.D.S."/>
            <person name="Dobson A.D.W."/>
            <person name="Rama T."/>
        </authorList>
    </citation>
    <scope>NUCLEOTIDE SEQUENCE</scope>
    <source>
        <strain evidence="12">TS7</strain>
    </source>
</reference>